<proteinExistence type="predicted"/>
<evidence type="ECO:0000313" key="2">
    <source>
        <dbReference type="Proteomes" id="UP000886998"/>
    </source>
</evidence>
<reference evidence="1" key="1">
    <citation type="submission" date="2020-08" db="EMBL/GenBank/DDBJ databases">
        <title>Multicomponent nature underlies the extraordinary mechanical properties of spider dragline silk.</title>
        <authorList>
            <person name="Kono N."/>
            <person name="Nakamura H."/>
            <person name="Mori M."/>
            <person name="Yoshida Y."/>
            <person name="Ohtoshi R."/>
            <person name="Malay A.D."/>
            <person name="Moran D.A.P."/>
            <person name="Tomita M."/>
            <person name="Numata K."/>
            <person name="Arakawa K."/>
        </authorList>
    </citation>
    <scope>NUCLEOTIDE SEQUENCE</scope>
</reference>
<dbReference type="AlphaFoldDB" id="A0A8X6XEJ6"/>
<sequence length="80" mass="9114">MALLGMFVCIPVWWKNILQLHNVMSYVPISVVLKLSCVGSVQRATDPVVIWRQAKHDNKEADEIMAHMMRRSSTMSTVLT</sequence>
<evidence type="ECO:0000313" key="1">
    <source>
        <dbReference type="EMBL" id="GFY51252.1"/>
    </source>
</evidence>
<organism evidence="1 2">
    <name type="scientific">Trichonephila inaurata madagascariensis</name>
    <dbReference type="NCBI Taxonomy" id="2747483"/>
    <lineage>
        <taxon>Eukaryota</taxon>
        <taxon>Metazoa</taxon>
        <taxon>Ecdysozoa</taxon>
        <taxon>Arthropoda</taxon>
        <taxon>Chelicerata</taxon>
        <taxon>Arachnida</taxon>
        <taxon>Araneae</taxon>
        <taxon>Araneomorphae</taxon>
        <taxon>Entelegynae</taxon>
        <taxon>Araneoidea</taxon>
        <taxon>Nephilidae</taxon>
        <taxon>Trichonephila</taxon>
        <taxon>Trichonephila inaurata</taxon>
    </lineage>
</organism>
<comment type="caution">
    <text evidence="1">The sequence shown here is derived from an EMBL/GenBank/DDBJ whole genome shotgun (WGS) entry which is preliminary data.</text>
</comment>
<keyword evidence="2" id="KW-1185">Reference proteome</keyword>
<name>A0A8X6XEJ6_9ARAC</name>
<gene>
    <name evidence="1" type="ORF">TNIN_386721</name>
</gene>
<accession>A0A8X6XEJ6</accession>
<dbReference type="Proteomes" id="UP000886998">
    <property type="component" value="Unassembled WGS sequence"/>
</dbReference>
<dbReference type="EMBL" id="BMAV01007971">
    <property type="protein sequence ID" value="GFY51252.1"/>
    <property type="molecule type" value="Genomic_DNA"/>
</dbReference>
<protein>
    <submittedName>
        <fullName evidence="1">Uncharacterized protein</fullName>
    </submittedName>
</protein>